<keyword evidence="1" id="KW-0812">Transmembrane</keyword>
<sequence length="53" mass="5684">GILLEAIIGVCYFTIFSVCLVSVSKADSIFFTPSFDYADLVIAMVCEASKGLD</sequence>
<dbReference type="EMBL" id="UINC01059452">
    <property type="protein sequence ID" value="SVB82878.1"/>
    <property type="molecule type" value="Genomic_DNA"/>
</dbReference>
<name>A0A382H6E8_9ZZZZ</name>
<keyword evidence="1" id="KW-0472">Membrane</keyword>
<evidence type="ECO:0000313" key="2">
    <source>
        <dbReference type="EMBL" id="SVB82878.1"/>
    </source>
</evidence>
<gene>
    <name evidence="2" type="ORF">METZ01_LOCUS235732</name>
</gene>
<dbReference type="AlphaFoldDB" id="A0A382H6E8"/>
<reference evidence="2" key="1">
    <citation type="submission" date="2018-05" db="EMBL/GenBank/DDBJ databases">
        <authorList>
            <person name="Lanie J.A."/>
            <person name="Ng W.-L."/>
            <person name="Kazmierczak K.M."/>
            <person name="Andrzejewski T.M."/>
            <person name="Davidsen T.M."/>
            <person name="Wayne K.J."/>
            <person name="Tettelin H."/>
            <person name="Glass J.I."/>
            <person name="Rusch D."/>
            <person name="Podicherti R."/>
            <person name="Tsui H.-C.T."/>
            <person name="Winkler M.E."/>
        </authorList>
    </citation>
    <scope>NUCLEOTIDE SEQUENCE</scope>
</reference>
<feature type="non-terminal residue" evidence="2">
    <location>
        <position position="1"/>
    </location>
</feature>
<protein>
    <submittedName>
        <fullName evidence="2">Uncharacterized protein</fullName>
    </submittedName>
</protein>
<feature type="transmembrane region" description="Helical" evidence="1">
    <location>
        <begin position="6"/>
        <end position="23"/>
    </location>
</feature>
<keyword evidence="1" id="KW-1133">Transmembrane helix</keyword>
<organism evidence="2">
    <name type="scientific">marine metagenome</name>
    <dbReference type="NCBI Taxonomy" id="408172"/>
    <lineage>
        <taxon>unclassified sequences</taxon>
        <taxon>metagenomes</taxon>
        <taxon>ecological metagenomes</taxon>
    </lineage>
</organism>
<proteinExistence type="predicted"/>
<evidence type="ECO:0000256" key="1">
    <source>
        <dbReference type="SAM" id="Phobius"/>
    </source>
</evidence>
<accession>A0A382H6E8</accession>